<reference evidence="2 3" key="1">
    <citation type="submission" date="2014-06" db="EMBL/GenBank/DDBJ databases">
        <title>Genome sequence of the intracellular symbiont Blattabacterium cuenoti, strain STAT from the wood feeding cockroach Salganea taiwanensis taiwanensis.</title>
        <authorList>
            <person name="Kinjo Y."/>
            <person name="Ohkuma M."/>
            <person name="Tokuda G."/>
        </authorList>
    </citation>
    <scope>NUCLEOTIDE SEQUENCE [LARGE SCALE GENOMIC DNA]</scope>
    <source>
        <strain evidence="2 3">STAT</strain>
    </source>
</reference>
<proteinExistence type="predicted"/>
<accession>A0A224AJ99</accession>
<sequence>MKITFLGTGTSQGIPVIGSKHPVCLSKNYKDKRLRSSILIEKNQKFFLIDCGPDFRYQMIRNNYEKLDAIFITHEHQDHIGGLDDIRPINNMNQLTIPIYGLHRAIENLKKRFFHLFSKNKKPNTSKISVHELDNYNKFFFVENSKIIPLFIWHGDLPILGFRIENFAYITDASSIPIQTIEKLKGINILVLNILRKVVKNSFPFLLSETLNVIQKIRPKKTYLTHISHTFGFHEKIETQLPKNVHLAYDQLIIHE</sequence>
<keyword evidence="3" id="KW-1185">Reference proteome</keyword>
<feature type="domain" description="Metallo-beta-lactamase" evidence="1">
    <location>
        <begin position="34"/>
        <end position="211"/>
    </location>
</feature>
<dbReference type="EMBL" id="AP014608">
    <property type="protein sequence ID" value="BBA16982.1"/>
    <property type="molecule type" value="Genomic_DNA"/>
</dbReference>
<dbReference type="Proteomes" id="UP000263619">
    <property type="component" value="Chromosome"/>
</dbReference>
<evidence type="ECO:0000259" key="1">
    <source>
        <dbReference type="SMART" id="SM00849"/>
    </source>
</evidence>
<dbReference type="SUPFAM" id="SSF56281">
    <property type="entry name" value="Metallo-hydrolase/oxidoreductase"/>
    <property type="match status" value="1"/>
</dbReference>
<dbReference type="Pfam" id="PF12706">
    <property type="entry name" value="Lactamase_B_2"/>
    <property type="match status" value="1"/>
</dbReference>
<dbReference type="PANTHER" id="PTHR42663">
    <property type="entry name" value="HYDROLASE C777.06C-RELATED-RELATED"/>
    <property type="match status" value="1"/>
</dbReference>
<dbReference type="InterPro" id="IPR036866">
    <property type="entry name" value="RibonucZ/Hydroxyglut_hydro"/>
</dbReference>
<name>A0A224AJ99_9FLAO</name>
<dbReference type="InterPro" id="IPR001279">
    <property type="entry name" value="Metallo-B-lactamas"/>
</dbReference>
<dbReference type="Gene3D" id="3.60.15.10">
    <property type="entry name" value="Ribonuclease Z/Hydroxyacylglutathione hydrolase-like"/>
    <property type="match status" value="1"/>
</dbReference>
<dbReference type="PANTHER" id="PTHR42663:SF6">
    <property type="entry name" value="HYDROLASE C777.06C-RELATED"/>
    <property type="match status" value="1"/>
</dbReference>
<dbReference type="OrthoDB" id="9781189at2"/>
<dbReference type="CDD" id="cd16279">
    <property type="entry name" value="metallo-hydrolase-like_MBL-fold"/>
    <property type="match status" value="1"/>
</dbReference>
<dbReference type="RefSeq" id="WP_119305282.1">
    <property type="nucleotide sequence ID" value="NZ_AP014608.1"/>
</dbReference>
<evidence type="ECO:0000313" key="2">
    <source>
        <dbReference type="EMBL" id="BBA16982.1"/>
    </source>
</evidence>
<evidence type="ECO:0000313" key="3">
    <source>
        <dbReference type="Proteomes" id="UP000263619"/>
    </source>
</evidence>
<dbReference type="AlphaFoldDB" id="A0A224AJ99"/>
<protein>
    <submittedName>
        <fullName evidence="2">Metallo-beta-lactamase domain-containing protein</fullName>
    </submittedName>
</protein>
<gene>
    <name evidence="2" type="primary">phnP</name>
    <name evidence="2" type="ORF">STAT_039</name>
</gene>
<organism evidence="2 3">
    <name type="scientific">Blattabacterium cuenoti STAT</name>
    <dbReference type="NCBI Taxonomy" id="1457030"/>
    <lineage>
        <taxon>Bacteria</taxon>
        <taxon>Pseudomonadati</taxon>
        <taxon>Bacteroidota</taxon>
        <taxon>Flavobacteriia</taxon>
        <taxon>Flavobacteriales</taxon>
        <taxon>Blattabacteriaceae</taxon>
        <taxon>Blattabacterium</taxon>
    </lineage>
</organism>
<dbReference type="SMART" id="SM00849">
    <property type="entry name" value="Lactamase_B"/>
    <property type="match status" value="1"/>
</dbReference>